<feature type="transmembrane region" description="Helical" evidence="1">
    <location>
        <begin position="30"/>
        <end position="50"/>
    </location>
</feature>
<keyword evidence="1" id="KW-1133">Transmembrane helix</keyword>
<keyword evidence="3" id="KW-1185">Reference proteome</keyword>
<reference evidence="2 3" key="1">
    <citation type="journal article" date="2019" name="Int. J. Syst. Evol. Microbiol.">
        <title>The Global Catalogue of Microorganisms (GCM) 10K type strain sequencing project: providing services to taxonomists for standard genome sequencing and annotation.</title>
        <authorList>
            <consortium name="The Broad Institute Genomics Platform"/>
            <consortium name="The Broad Institute Genome Sequencing Center for Infectious Disease"/>
            <person name="Wu L."/>
            <person name="Ma J."/>
        </authorList>
    </citation>
    <scope>NUCLEOTIDE SEQUENCE [LARGE SCALE GENOMIC DNA]</scope>
    <source>
        <strain evidence="2 3">XZYJT29</strain>
    </source>
</reference>
<dbReference type="Pfam" id="PF26071">
    <property type="entry name" value="DUF8028"/>
    <property type="match status" value="1"/>
</dbReference>
<feature type="transmembrane region" description="Helical" evidence="1">
    <location>
        <begin position="62"/>
        <end position="81"/>
    </location>
</feature>
<organism evidence="2 3">
    <name type="scientific">Halosimplex aquaticum</name>
    <dbReference type="NCBI Taxonomy" id="3026162"/>
    <lineage>
        <taxon>Archaea</taxon>
        <taxon>Methanobacteriati</taxon>
        <taxon>Methanobacteriota</taxon>
        <taxon>Stenosarchaea group</taxon>
        <taxon>Halobacteria</taxon>
        <taxon>Halobacteriales</taxon>
        <taxon>Haloarculaceae</taxon>
        <taxon>Halosimplex</taxon>
    </lineage>
</organism>
<sequence length="83" mass="8859">MSSRTSEFAPSLERLDITLPNVGQSVVTPITGVAFWAAVALPFLHLPLLVATGLSSEPYTNAFIALLVANVIALLVGHSHYRD</sequence>
<protein>
    <submittedName>
        <fullName evidence="2">Uncharacterized protein</fullName>
    </submittedName>
</protein>
<dbReference type="GeneID" id="78819780"/>
<accession>A0ABD5XZW2</accession>
<dbReference type="AlphaFoldDB" id="A0ABD5XZW2"/>
<dbReference type="RefSeq" id="WP_274325107.1">
    <property type="nucleotide sequence ID" value="NZ_CP118158.1"/>
</dbReference>
<gene>
    <name evidence="2" type="ORF">ACFQMA_06675</name>
</gene>
<comment type="caution">
    <text evidence="2">The sequence shown here is derived from an EMBL/GenBank/DDBJ whole genome shotgun (WGS) entry which is preliminary data.</text>
</comment>
<keyword evidence="1" id="KW-0812">Transmembrane</keyword>
<proteinExistence type="predicted"/>
<evidence type="ECO:0000313" key="2">
    <source>
        <dbReference type="EMBL" id="MFC7139521.1"/>
    </source>
</evidence>
<dbReference type="EMBL" id="JBHTAS010000001">
    <property type="protein sequence ID" value="MFC7139521.1"/>
    <property type="molecule type" value="Genomic_DNA"/>
</dbReference>
<keyword evidence="1" id="KW-0472">Membrane</keyword>
<name>A0ABD5XZW2_9EURY</name>
<evidence type="ECO:0000256" key="1">
    <source>
        <dbReference type="SAM" id="Phobius"/>
    </source>
</evidence>
<dbReference type="InterPro" id="IPR058341">
    <property type="entry name" value="DUF8028"/>
</dbReference>
<evidence type="ECO:0000313" key="3">
    <source>
        <dbReference type="Proteomes" id="UP001596432"/>
    </source>
</evidence>
<dbReference type="Proteomes" id="UP001596432">
    <property type="component" value="Unassembled WGS sequence"/>
</dbReference>